<gene>
    <name evidence="2" type="ORF">E2F50_10655</name>
</gene>
<evidence type="ECO:0000313" key="3">
    <source>
        <dbReference type="Proteomes" id="UP000295238"/>
    </source>
</evidence>
<dbReference type="Pfam" id="PF14384">
    <property type="entry name" value="BrnA_antitoxin"/>
    <property type="match status" value="1"/>
</dbReference>
<dbReference type="InterPro" id="IPR025528">
    <property type="entry name" value="BrnA_antitoxin"/>
</dbReference>
<keyword evidence="3" id="KW-1185">Reference proteome</keyword>
<organism evidence="2 3">
    <name type="scientific">Rhizobium deserti</name>
    <dbReference type="NCBI Taxonomy" id="2547961"/>
    <lineage>
        <taxon>Bacteria</taxon>
        <taxon>Pseudomonadati</taxon>
        <taxon>Pseudomonadota</taxon>
        <taxon>Alphaproteobacteria</taxon>
        <taxon>Hyphomicrobiales</taxon>
        <taxon>Rhizobiaceae</taxon>
        <taxon>Rhizobium/Agrobacterium group</taxon>
        <taxon>Rhizobium</taxon>
    </lineage>
</organism>
<dbReference type="Proteomes" id="UP000295238">
    <property type="component" value="Unassembled WGS sequence"/>
</dbReference>
<reference evidence="2 3" key="1">
    <citation type="submission" date="2019-03" db="EMBL/GenBank/DDBJ databases">
        <title>Rhizobium sp. nov., an bacterium isolated from biocrust in Mu Us Desert.</title>
        <authorList>
            <person name="Lixiong L."/>
        </authorList>
    </citation>
    <scope>NUCLEOTIDE SEQUENCE [LARGE SCALE GENOMIC DNA]</scope>
    <source>
        <strain evidence="2 3">SPY-1</strain>
    </source>
</reference>
<evidence type="ECO:0000313" key="2">
    <source>
        <dbReference type="EMBL" id="TDK37326.1"/>
    </source>
</evidence>
<protein>
    <recommendedName>
        <fullName evidence="4">BrnA antitoxin family protein</fullName>
    </recommendedName>
</protein>
<dbReference type="AlphaFoldDB" id="A0A4R5UKB9"/>
<feature type="region of interest" description="Disordered" evidence="1">
    <location>
        <begin position="1"/>
        <end position="21"/>
    </location>
</feature>
<dbReference type="OrthoDB" id="361944at2"/>
<evidence type="ECO:0000256" key="1">
    <source>
        <dbReference type="SAM" id="MobiDB-lite"/>
    </source>
</evidence>
<accession>A0A4R5UKB9</accession>
<evidence type="ECO:0008006" key="4">
    <source>
        <dbReference type="Google" id="ProtNLM"/>
    </source>
</evidence>
<proteinExistence type="predicted"/>
<name>A0A4R5UKB9_9HYPH</name>
<comment type="caution">
    <text evidence="2">The sequence shown here is derived from an EMBL/GenBank/DDBJ whole genome shotgun (WGS) entry which is preliminary data.</text>
</comment>
<sequence length="84" mass="9543">MTESKKRLAADLPTNEDEAPDLTESPWLERLSAARVTRGRPKSLRNKVSTTIRLDPEIVQAFRSGGPGWQSRINEVLRQWLASR</sequence>
<dbReference type="EMBL" id="SMTL01000002">
    <property type="protein sequence ID" value="TDK37326.1"/>
    <property type="molecule type" value="Genomic_DNA"/>
</dbReference>